<keyword evidence="1" id="KW-0812">Transmembrane</keyword>
<keyword evidence="3" id="KW-1185">Reference proteome</keyword>
<proteinExistence type="predicted"/>
<evidence type="ECO:0000313" key="3">
    <source>
        <dbReference type="Proteomes" id="UP000719500"/>
    </source>
</evidence>
<sequence length="90" mass="10137">MKREKRQPKPGFCLFSAVVWALMAVVWGREAMVWQNAFRLGLVEASGVWLRWGLAALSVCLAAAWCVYWIKGRRQCREDPGAAGAPKEKD</sequence>
<dbReference type="Proteomes" id="UP000719500">
    <property type="component" value="Unassembled WGS sequence"/>
</dbReference>
<feature type="transmembrane region" description="Helical" evidence="1">
    <location>
        <begin position="12"/>
        <end position="29"/>
    </location>
</feature>
<reference evidence="2 3" key="1">
    <citation type="journal article" date="2021" name="Sci. Rep.">
        <title>The distribution of antibiotic resistance genes in chicken gut microbiota commensals.</title>
        <authorList>
            <person name="Juricova H."/>
            <person name="Matiasovicova J."/>
            <person name="Kubasova T."/>
            <person name="Cejkova D."/>
            <person name="Rychlik I."/>
        </authorList>
    </citation>
    <scope>NUCLEOTIDE SEQUENCE [LARGE SCALE GENOMIC DNA]</scope>
    <source>
        <strain evidence="2 3">An411</strain>
    </source>
</reference>
<evidence type="ECO:0008006" key="4">
    <source>
        <dbReference type="Google" id="ProtNLM"/>
    </source>
</evidence>
<gene>
    <name evidence="2" type="ORF">H9X91_11365</name>
</gene>
<organism evidence="2 3">
    <name type="scientific">Oscillibacter valericigenes</name>
    <dbReference type="NCBI Taxonomy" id="351091"/>
    <lineage>
        <taxon>Bacteria</taxon>
        <taxon>Bacillati</taxon>
        <taxon>Bacillota</taxon>
        <taxon>Clostridia</taxon>
        <taxon>Eubacteriales</taxon>
        <taxon>Oscillospiraceae</taxon>
        <taxon>Oscillibacter</taxon>
    </lineage>
</organism>
<dbReference type="RefSeq" id="WP_204805171.1">
    <property type="nucleotide sequence ID" value="NZ_JACSNX010000021.1"/>
</dbReference>
<comment type="caution">
    <text evidence="2">The sequence shown here is derived from an EMBL/GenBank/DDBJ whole genome shotgun (WGS) entry which is preliminary data.</text>
</comment>
<accession>A0ABS2FYG7</accession>
<evidence type="ECO:0000313" key="2">
    <source>
        <dbReference type="EMBL" id="MBM6852036.1"/>
    </source>
</evidence>
<feature type="transmembrane region" description="Helical" evidence="1">
    <location>
        <begin position="49"/>
        <end position="70"/>
    </location>
</feature>
<keyword evidence="1" id="KW-0472">Membrane</keyword>
<dbReference type="EMBL" id="JACSNX010000021">
    <property type="protein sequence ID" value="MBM6852036.1"/>
    <property type="molecule type" value="Genomic_DNA"/>
</dbReference>
<evidence type="ECO:0000256" key="1">
    <source>
        <dbReference type="SAM" id="Phobius"/>
    </source>
</evidence>
<name>A0ABS2FYG7_9FIRM</name>
<keyword evidence="1" id="KW-1133">Transmembrane helix</keyword>
<protein>
    <recommendedName>
        <fullName evidence="4">Hydrolase</fullName>
    </recommendedName>
</protein>